<evidence type="ECO:0000313" key="2">
    <source>
        <dbReference type="Proteomes" id="UP000028870"/>
    </source>
</evidence>
<protein>
    <recommendedName>
        <fullName evidence="3">ESX-1 secretion-associated protein</fullName>
    </recommendedName>
</protein>
<comment type="caution">
    <text evidence="1">The sequence shown here is derived from an EMBL/GenBank/DDBJ whole genome shotgun (WGS) entry which is preliminary data.</text>
</comment>
<sequence length="106" mass="11194">MSDDLHVVSARLHALADAQRLAAHRLTTATATPESTPPAVAATHGPAASVTAGVLADLHAVRTEAGLRMATVSHGMSERLRYSAAQYDHVDRTSADFLEQQLPGVR</sequence>
<dbReference type="InterPro" id="IPR022536">
    <property type="entry name" value="EspC"/>
</dbReference>
<dbReference type="EMBL" id="CCBB010000001">
    <property type="protein sequence ID" value="CDO07931.1"/>
    <property type="molecule type" value="Genomic_DNA"/>
</dbReference>
<proteinExistence type="predicted"/>
<dbReference type="RefSeq" id="WP_024455444.1">
    <property type="nucleotide sequence ID" value="NZ_CCBB010000001.1"/>
</dbReference>
<dbReference type="GO" id="GO:0009306">
    <property type="term" value="P:protein secretion"/>
    <property type="evidence" value="ECO:0007669"/>
    <property type="project" value="InterPro"/>
</dbReference>
<dbReference type="STRING" id="258533.BN977_02747"/>
<dbReference type="Proteomes" id="UP000028870">
    <property type="component" value="Unassembled WGS sequence"/>
</dbReference>
<organism evidence="1 2">
    <name type="scientific">Mycolicibacterium cosmeticum</name>
    <dbReference type="NCBI Taxonomy" id="258533"/>
    <lineage>
        <taxon>Bacteria</taxon>
        <taxon>Bacillati</taxon>
        <taxon>Actinomycetota</taxon>
        <taxon>Actinomycetes</taxon>
        <taxon>Mycobacteriales</taxon>
        <taxon>Mycobacteriaceae</taxon>
        <taxon>Mycolicibacterium</taxon>
    </lineage>
</organism>
<dbReference type="AlphaFoldDB" id="W9AZC0"/>
<name>W9AZC0_MYCCO</name>
<keyword evidence="2" id="KW-1185">Reference proteome</keyword>
<dbReference type="Pfam" id="PF10824">
    <property type="entry name" value="T7SS_ESX_EspC"/>
    <property type="match status" value="1"/>
</dbReference>
<accession>W9AZC0</accession>
<evidence type="ECO:0008006" key="3">
    <source>
        <dbReference type="Google" id="ProtNLM"/>
    </source>
</evidence>
<gene>
    <name evidence="1" type="ORF">BN977_02747</name>
</gene>
<dbReference type="OrthoDB" id="4749834at2"/>
<evidence type="ECO:0000313" key="1">
    <source>
        <dbReference type="EMBL" id="CDO07931.1"/>
    </source>
</evidence>
<reference evidence="1" key="2">
    <citation type="submission" date="2014-03" db="EMBL/GenBank/DDBJ databases">
        <authorList>
            <person name="Urmite Genomes"/>
        </authorList>
    </citation>
    <scope>NUCLEOTIDE SEQUENCE</scope>
    <source>
        <strain evidence="1">DSM 44829</strain>
    </source>
</reference>
<reference evidence="1" key="1">
    <citation type="submission" date="2014-03" db="EMBL/GenBank/DDBJ databases">
        <title>Draft Genome Sequence of Mycobacterium cosmeticum DSM 44829.</title>
        <authorList>
            <person name="Croce O."/>
            <person name="Robert C."/>
            <person name="Raoult D."/>
            <person name="Drancourt M."/>
        </authorList>
    </citation>
    <scope>NUCLEOTIDE SEQUENCE [LARGE SCALE GENOMIC DNA]</scope>
    <source>
        <strain evidence="1">DSM 44829</strain>
    </source>
</reference>